<dbReference type="Gene3D" id="3.40.630.10">
    <property type="entry name" value="Zn peptidases"/>
    <property type="match status" value="1"/>
</dbReference>
<feature type="domain" description="Peptidase M28" evidence="1">
    <location>
        <begin position="60"/>
        <end position="271"/>
    </location>
</feature>
<dbReference type="GO" id="GO:0006508">
    <property type="term" value="P:proteolysis"/>
    <property type="evidence" value="ECO:0007669"/>
    <property type="project" value="InterPro"/>
</dbReference>
<proteinExistence type="predicted"/>
<dbReference type="RefSeq" id="WP_203926699.1">
    <property type="nucleotide sequence ID" value="NZ_BOPH01000020.1"/>
</dbReference>
<dbReference type="PANTHER" id="PTHR12147">
    <property type="entry name" value="METALLOPEPTIDASE M28 FAMILY MEMBER"/>
    <property type="match status" value="1"/>
</dbReference>
<evidence type="ECO:0000313" key="3">
    <source>
        <dbReference type="Proteomes" id="UP000635606"/>
    </source>
</evidence>
<dbReference type="InterPro" id="IPR045175">
    <property type="entry name" value="M28_fam"/>
</dbReference>
<organism evidence="2 3">
    <name type="scientific">Virgisporangium ochraceum</name>
    <dbReference type="NCBI Taxonomy" id="65505"/>
    <lineage>
        <taxon>Bacteria</taxon>
        <taxon>Bacillati</taxon>
        <taxon>Actinomycetota</taxon>
        <taxon>Actinomycetes</taxon>
        <taxon>Micromonosporales</taxon>
        <taxon>Micromonosporaceae</taxon>
        <taxon>Virgisporangium</taxon>
    </lineage>
</organism>
<name>A0A8J3ZR14_9ACTN</name>
<protein>
    <recommendedName>
        <fullName evidence="1">Peptidase M28 domain-containing protein</fullName>
    </recommendedName>
</protein>
<dbReference type="Pfam" id="PF04389">
    <property type="entry name" value="Peptidase_M28"/>
    <property type="match status" value="1"/>
</dbReference>
<dbReference type="PANTHER" id="PTHR12147:SF26">
    <property type="entry name" value="PEPTIDASE M28 DOMAIN-CONTAINING PROTEIN"/>
    <property type="match status" value="1"/>
</dbReference>
<reference evidence="2" key="1">
    <citation type="submission" date="2021-01" db="EMBL/GenBank/DDBJ databases">
        <title>Whole genome shotgun sequence of Virgisporangium ochraceum NBRC 16418.</title>
        <authorList>
            <person name="Komaki H."/>
            <person name="Tamura T."/>
        </authorList>
    </citation>
    <scope>NUCLEOTIDE SEQUENCE</scope>
    <source>
        <strain evidence="2">NBRC 16418</strain>
    </source>
</reference>
<keyword evidence="3" id="KW-1185">Reference proteome</keyword>
<accession>A0A8J3ZR14</accession>
<dbReference type="InterPro" id="IPR007484">
    <property type="entry name" value="Peptidase_M28"/>
</dbReference>
<dbReference type="SUPFAM" id="SSF53187">
    <property type="entry name" value="Zn-dependent exopeptidases"/>
    <property type="match status" value="1"/>
</dbReference>
<dbReference type="AlphaFoldDB" id="A0A8J3ZR14"/>
<dbReference type="EMBL" id="BOPH01000020">
    <property type="protein sequence ID" value="GIJ66735.1"/>
    <property type="molecule type" value="Genomic_DNA"/>
</dbReference>
<comment type="caution">
    <text evidence="2">The sequence shown here is derived from an EMBL/GenBank/DDBJ whole genome shotgun (WGS) entry which is preliminary data.</text>
</comment>
<evidence type="ECO:0000259" key="1">
    <source>
        <dbReference type="Pfam" id="PF04389"/>
    </source>
</evidence>
<sequence>MGFPVGAVRHHIERLTAYGPRHETNPVAVAESLAYITDTLASYGYEVTREPYGAGAHEVNLLASVAGTGAGPVVEVGAHWDSVERSPGADDNASGVAGLLEVARIFTSGDRPARTVRFCFFGGEESGLTGSRAHVAGLADDVDGAIVFEMIGYRDRNPGSQRFPAGVDLPAEISRGDFIAAVGNGASAGYAAALAAAGRAHGLPVLPVDLPADNDNAGRSDHYPYWLSGRKGIMLTDTAEFRNPHYHRPTDTLDTLDLDFAARVTLTVADAVRALASGSGT</sequence>
<dbReference type="GO" id="GO:0008235">
    <property type="term" value="F:metalloexopeptidase activity"/>
    <property type="evidence" value="ECO:0007669"/>
    <property type="project" value="InterPro"/>
</dbReference>
<gene>
    <name evidence="2" type="ORF">Voc01_016520</name>
</gene>
<dbReference type="Proteomes" id="UP000635606">
    <property type="component" value="Unassembled WGS sequence"/>
</dbReference>
<evidence type="ECO:0000313" key="2">
    <source>
        <dbReference type="EMBL" id="GIJ66735.1"/>
    </source>
</evidence>